<evidence type="ECO:0000313" key="3">
    <source>
        <dbReference type="Proteomes" id="UP000006983"/>
    </source>
</evidence>
<dbReference type="EMBL" id="ALIF01000001">
    <property type="protein sequence ID" value="EJO16499.1"/>
    <property type="molecule type" value="Genomic_DNA"/>
</dbReference>
<proteinExistence type="predicted"/>
<dbReference type="Proteomes" id="UP000006983">
    <property type="component" value="Unassembled WGS sequence"/>
</dbReference>
<feature type="transmembrane region" description="Helical" evidence="1">
    <location>
        <begin position="83"/>
        <end position="105"/>
    </location>
</feature>
<gene>
    <name evidence="2" type="ORF">RSSL_02153</name>
</gene>
<keyword evidence="1" id="KW-1133">Transmembrane helix</keyword>
<organism evidence="2 3">
    <name type="scientific">Streptococcus salivarius K12</name>
    <dbReference type="NCBI Taxonomy" id="1200793"/>
    <lineage>
        <taxon>Bacteria</taxon>
        <taxon>Bacillati</taxon>
        <taxon>Bacillota</taxon>
        <taxon>Bacilli</taxon>
        <taxon>Lactobacillales</taxon>
        <taxon>Streptococcaceae</taxon>
        <taxon>Streptococcus</taxon>
    </lineage>
</organism>
<keyword evidence="1" id="KW-0812">Transmembrane</keyword>
<name>J7TQA9_STRSL</name>
<dbReference type="AlphaFoldDB" id="J7TQA9"/>
<sequence length="296" mass="34106">MEISMKKGTFMNEKEWLDYFETINNRKPTEEEIQQAKANGEFISQESKDEGVNPQQAQLSDQVTQAVSQVVPAKTGLSKKAKIIIASVVGAIVLVALSFGGYAFMHLQGGKIPEGTYLLETYRFYHKDKKKMVDGMESFKESGLEAHDFVKVKGNNVKFYFYTLAGGNNLVDFTDYDTDEAYRPDAWSRTLKPNMSLSEYTKVIDQAVDSQYKISEYRTKADNDESKKIYVKSYKESLEETVRYKVKGDKLIVTTYNKKGKLTEERSFRRLSKDDLKKLDYDYERDVRADKKLFQN</sequence>
<keyword evidence="3" id="KW-1185">Reference proteome</keyword>
<reference evidence="2 3" key="1">
    <citation type="journal article" date="2012" name="J. Bacteriol.">
        <title>Genome Sequence of the Lantibiotic Bacteriocin Producer Streptococcus salivarius Strain K12.</title>
        <authorList>
            <person name="Barretto C."/>
            <person name="Alvarez-Martin P."/>
            <person name="Foata F."/>
            <person name="Renault P."/>
            <person name="Berger B."/>
        </authorList>
    </citation>
    <scope>NUCLEOTIDE SEQUENCE [LARGE SCALE GENOMIC DNA]</scope>
    <source>
        <strain evidence="2 3">K12</strain>
    </source>
</reference>
<accession>J7TQA9</accession>
<evidence type="ECO:0000313" key="2">
    <source>
        <dbReference type="EMBL" id="EJO16499.1"/>
    </source>
</evidence>
<keyword evidence="1" id="KW-0472">Membrane</keyword>
<comment type="caution">
    <text evidence="2">The sequence shown here is derived from an EMBL/GenBank/DDBJ whole genome shotgun (WGS) entry which is preliminary data.</text>
</comment>
<dbReference type="PATRIC" id="fig|1200793.3.peg.399"/>
<evidence type="ECO:0008006" key="4">
    <source>
        <dbReference type="Google" id="ProtNLM"/>
    </source>
</evidence>
<evidence type="ECO:0000256" key="1">
    <source>
        <dbReference type="SAM" id="Phobius"/>
    </source>
</evidence>
<protein>
    <recommendedName>
        <fullName evidence="4">DUF4367 domain-containing protein</fullName>
    </recommendedName>
</protein>